<evidence type="ECO:0000256" key="5">
    <source>
        <dbReference type="SAM" id="SignalP"/>
    </source>
</evidence>
<dbReference type="InterPro" id="IPR032675">
    <property type="entry name" value="LRR_dom_sf"/>
</dbReference>
<dbReference type="InterPro" id="IPR003961">
    <property type="entry name" value="FN3_dom"/>
</dbReference>
<evidence type="ECO:0000256" key="2">
    <source>
        <dbReference type="ARBA" id="ARBA00022737"/>
    </source>
</evidence>
<evidence type="ECO:0000259" key="6">
    <source>
        <dbReference type="PROSITE" id="PS50853"/>
    </source>
</evidence>
<keyword evidence="4" id="KW-1133">Transmembrane helix</keyword>
<evidence type="ECO:0000313" key="8">
    <source>
        <dbReference type="Proteomes" id="UP000553862"/>
    </source>
</evidence>
<dbReference type="PANTHER" id="PTHR24366">
    <property type="entry name" value="IG(IMMUNOGLOBULIN) AND LRR(LEUCINE RICH REPEAT) DOMAINS"/>
    <property type="match status" value="1"/>
</dbReference>
<feature type="region of interest" description="Disordered" evidence="3">
    <location>
        <begin position="381"/>
        <end position="402"/>
    </location>
</feature>
<dbReference type="SMART" id="SM00369">
    <property type="entry name" value="LRR_TYP"/>
    <property type="match status" value="4"/>
</dbReference>
<keyword evidence="1" id="KW-0433">Leucine-rich repeat</keyword>
<dbReference type="Pfam" id="PF13855">
    <property type="entry name" value="LRR_8"/>
    <property type="match status" value="2"/>
</dbReference>
<dbReference type="PROSITE" id="PS51450">
    <property type="entry name" value="LRR"/>
    <property type="match status" value="2"/>
</dbReference>
<evidence type="ECO:0000256" key="1">
    <source>
        <dbReference type="ARBA" id="ARBA00022614"/>
    </source>
</evidence>
<dbReference type="SUPFAM" id="SSF52058">
    <property type="entry name" value="L domain-like"/>
    <property type="match status" value="1"/>
</dbReference>
<feature type="non-terminal residue" evidence="7">
    <location>
        <position position="716"/>
    </location>
</feature>
<dbReference type="Gene3D" id="3.80.10.10">
    <property type="entry name" value="Ribonuclease Inhibitor"/>
    <property type="match status" value="2"/>
</dbReference>
<gene>
    <name evidence="7" type="primary">Lrrn4</name>
    <name evidence="7" type="ORF">MOLATE_R09569</name>
</gene>
<keyword evidence="5" id="KW-0732">Signal</keyword>
<keyword evidence="8" id="KW-1185">Reference proteome</keyword>
<dbReference type="Gene3D" id="2.60.40.10">
    <property type="entry name" value="Immunoglobulins"/>
    <property type="match status" value="1"/>
</dbReference>
<feature type="region of interest" description="Disordered" evidence="3">
    <location>
        <begin position="421"/>
        <end position="531"/>
    </location>
</feature>
<dbReference type="InterPro" id="IPR003591">
    <property type="entry name" value="Leu-rich_rpt_typical-subtyp"/>
</dbReference>
<keyword evidence="4" id="KW-0472">Membrane</keyword>
<dbReference type="AlphaFoldDB" id="A0A7L3VDJ1"/>
<feature type="compositionally biased region" description="Polar residues" evidence="3">
    <location>
        <begin position="421"/>
        <end position="432"/>
    </location>
</feature>
<dbReference type="PROSITE" id="PS50853">
    <property type="entry name" value="FN3"/>
    <property type="match status" value="1"/>
</dbReference>
<evidence type="ECO:0000256" key="4">
    <source>
        <dbReference type="SAM" id="Phobius"/>
    </source>
</evidence>
<dbReference type="CDD" id="cd00063">
    <property type="entry name" value="FN3"/>
    <property type="match status" value="1"/>
</dbReference>
<dbReference type="Proteomes" id="UP000553862">
    <property type="component" value="Unassembled WGS sequence"/>
</dbReference>
<organism evidence="7 8">
    <name type="scientific">Molothrus ater</name>
    <name type="common">Brown-headed cowbird</name>
    <dbReference type="NCBI Taxonomy" id="84834"/>
    <lineage>
        <taxon>Eukaryota</taxon>
        <taxon>Metazoa</taxon>
        <taxon>Chordata</taxon>
        <taxon>Craniata</taxon>
        <taxon>Vertebrata</taxon>
        <taxon>Euteleostomi</taxon>
        <taxon>Archelosauria</taxon>
        <taxon>Archosauria</taxon>
        <taxon>Dinosauria</taxon>
        <taxon>Saurischia</taxon>
        <taxon>Theropoda</taxon>
        <taxon>Coelurosauria</taxon>
        <taxon>Aves</taxon>
        <taxon>Neognathae</taxon>
        <taxon>Neoaves</taxon>
        <taxon>Telluraves</taxon>
        <taxon>Australaves</taxon>
        <taxon>Passeriformes</taxon>
        <taxon>Passeroidea</taxon>
        <taxon>Icteridae</taxon>
        <taxon>Molothrus</taxon>
    </lineage>
</organism>
<feature type="non-terminal residue" evidence="7">
    <location>
        <position position="1"/>
    </location>
</feature>
<dbReference type="EMBL" id="VZUF01142786">
    <property type="protein sequence ID" value="NXV62538.1"/>
    <property type="molecule type" value="Genomic_DNA"/>
</dbReference>
<dbReference type="PANTHER" id="PTHR24366:SF171">
    <property type="entry name" value="LEUCINE RICH REPEAT NEURONAL 4"/>
    <property type="match status" value="1"/>
</dbReference>
<feature type="chain" id="PRO_5029469734" evidence="5">
    <location>
        <begin position="19"/>
        <end position="716"/>
    </location>
</feature>
<feature type="signal peptide" evidence="5">
    <location>
        <begin position="1"/>
        <end position="18"/>
    </location>
</feature>
<name>A0A7L3VDJ1_MOLAT</name>
<keyword evidence="4" id="KW-0812">Transmembrane</keyword>
<sequence>RRMLSPLLILPLLLGTTAHGPVSRAAARDVTTVFQLAQEDTWENVNLTSMSCEDQKNRTWITLQLTNSSLTAFPVCLPEALQSLDLSNNLLEEVNGTEIANLPQLRVLSLRHNHLWAVRWGSKVLSNLHKLDLSFNKLSSVPSCHGSVLPNLKWLSLAGNPLMEIQPLAFSCYPQLQVLNLSVTLLGQDDSRGIRDSAFAISTDPHEAMDRPGNSINVLDLSRTFLERIQPEWARGLANLRFLHLTNMPRLRSLDSDFLKSLPGLQELHCQDSHSLGFVQTEMFDSAPHLSHLSFENCNLSSFNPWNTNSSDGITINLYGNPLLCSCQLSWLLSKPEKVVLQKAGETFCTSQEDSSRPSTSFSLLELYNKCQSESNPILTKANSSSYEEEAVPESTTSPPSLASVTSFPVFLQELFAQSLDHSSPSPAGTEQLQREPRTTDTTLPRAGPFNQTSSDYSAGGTGVPHTTHHHSHPSVTQDRQGAPQTSPPELNPARSGAPSEAVPSTPSPHYTDDYDYEEPREEGPAQPAQAACDYDPCRHLQKPCRELQNISQCSCPGTSREDEIPDSPRLRAVVEITDSSAQIRWCAPYSVVHSYELTLRAQDSEDRQFVRDNIYPTARQYTLYNLLPFTTYHICVTASNKAGSSRTTTDQEIPGNSCTSFKTKPSYKYVFAGLSAASGLFLITTIILSVCLCKACKKPQSEQYGTHLVSYKNPA</sequence>
<dbReference type="InterPro" id="IPR036116">
    <property type="entry name" value="FN3_sf"/>
</dbReference>
<reference evidence="7 8" key="1">
    <citation type="submission" date="2019-09" db="EMBL/GenBank/DDBJ databases">
        <title>Bird 10,000 Genomes (B10K) Project - Family phase.</title>
        <authorList>
            <person name="Zhang G."/>
        </authorList>
    </citation>
    <scope>NUCLEOTIDE SEQUENCE [LARGE SCALE GENOMIC DNA]</scope>
    <source>
        <strain evidence="7">OUT-0049</strain>
        <tissue evidence="7">Muscle</tissue>
    </source>
</reference>
<keyword evidence="2" id="KW-0677">Repeat</keyword>
<proteinExistence type="predicted"/>
<feature type="domain" description="Fibronectin type-III" evidence="6">
    <location>
        <begin position="565"/>
        <end position="667"/>
    </location>
</feature>
<evidence type="ECO:0000256" key="3">
    <source>
        <dbReference type="SAM" id="MobiDB-lite"/>
    </source>
</evidence>
<dbReference type="SMART" id="SM00060">
    <property type="entry name" value="FN3"/>
    <property type="match status" value="1"/>
</dbReference>
<comment type="caution">
    <text evidence="7">The sequence shown here is derived from an EMBL/GenBank/DDBJ whole genome shotgun (WGS) entry which is preliminary data.</text>
</comment>
<dbReference type="PRINTS" id="PR00019">
    <property type="entry name" value="LEURICHRPT"/>
</dbReference>
<evidence type="ECO:0000313" key="7">
    <source>
        <dbReference type="EMBL" id="NXV62538.1"/>
    </source>
</evidence>
<protein>
    <submittedName>
        <fullName evidence="7">LRRN4 protein</fullName>
    </submittedName>
</protein>
<dbReference type="SUPFAM" id="SSF49265">
    <property type="entry name" value="Fibronectin type III"/>
    <property type="match status" value="1"/>
</dbReference>
<dbReference type="InterPro" id="IPR001611">
    <property type="entry name" value="Leu-rich_rpt"/>
</dbReference>
<dbReference type="Pfam" id="PF00041">
    <property type="entry name" value="fn3"/>
    <property type="match status" value="1"/>
</dbReference>
<dbReference type="InterPro" id="IPR013783">
    <property type="entry name" value="Ig-like_fold"/>
</dbReference>
<feature type="transmembrane region" description="Helical" evidence="4">
    <location>
        <begin position="670"/>
        <end position="694"/>
    </location>
</feature>
<accession>A0A7L3VDJ1</accession>